<dbReference type="Pfam" id="PF08281">
    <property type="entry name" value="Sigma70_r4_2"/>
    <property type="match status" value="1"/>
</dbReference>
<keyword evidence="3" id="KW-0731">Sigma factor</keyword>
<dbReference type="GO" id="GO:0016987">
    <property type="term" value="F:sigma factor activity"/>
    <property type="evidence" value="ECO:0007669"/>
    <property type="project" value="UniProtKB-KW"/>
</dbReference>
<evidence type="ECO:0000256" key="4">
    <source>
        <dbReference type="ARBA" id="ARBA00023163"/>
    </source>
</evidence>
<dbReference type="Proteomes" id="UP000697710">
    <property type="component" value="Unassembled WGS sequence"/>
</dbReference>
<evidence type="ECO:0000313" key="8">
    <source>
        <dbReference type="EMBL" id="MCA9727201.1"/>
    </source>
</evidence>
<feature type="domain" description="RNA polymerase sigma-70 region 2" evidence="6">
    <location>
        <begin position="23"/>
        <end position="89"/>
    </location>
</feature>
<feature type="region of interest" description="Disordered" evidence="5">
    <location>
        <begin position="96"/>
        <end position="123"/>
    </location>
</feature>
<dbReference type="EMBL" id="JAGQHR010000125">
    <property type="protein sequence ID" value="MCA9727201.1"/>
    <property type="molecule type" value="Genomic_DNA"/>
</dbReference>
<evidence type="ECO:0000256" key="1">
    <source>
        <dbReference type="ARBA" id="ARBA00010641"/>
    </source>
</evidence>
<dbReference type="AlphaFoldDB" id="A0A956LXG7"/>
<dbReference type="NCBIfam" id="TIGR02937">
    <property type="entry name" value="sigma70-ECF"/>
    <property type="match status" value="1"/>
</dbReference>
<evidence type="ECO:0000259" key="6">
    <source>
        <dbReference type="Pfam" id="PF04542"/>
    </source>
</evidence>
<name>A0A956LXG7_UNCEI</name>
<dbReference type="InterPro" id="IPR013325">
    <property type="entry name" value="RNA_pol_sigma_r2"/>
</dbReference>
<dbReference type="CDD" id="cd06171">
    <property type="entry name" value="Sigma70_r4"/>
    <property type="match status" value="1"/>
</dbReference>
<comment type="caution">
    <text evidence="8">The sequence shown here is derived from an EMBL/GenBank/DDBJ whole genome shotgun (WGS) entry which is preliminary data.</text>
</comment>
<evidence type="ECO:0000256" key="2">
    <source>
        <dbReference type="ARBA" id="ARBA00023015"/>
    </source>
</evidence>
<dbReference type="InterPro" id="IPR039425">
    <property type="entry name" value="RNA_pol_sigma-70-like"/>
</dbReference>
<dbReference type="InterPro" id="IPR036388">
    <property type="entry name" value="WH-like_DNA-bd_sf"/>
</dbReference>
<accession>A0A956LXG7</accession>
<dbReference type="InterPro" id="IPR013249">
    <property type="entry name" value="RNA_pol_sigma70_r4_t2"/>
</dbReference>
<evidence type="ECO:0000259" key="7">
    <source>
        <dbReference type="Pfam" id="PF08281"/>
    </source>
</evidence>
<dbReference type="Gene3D" id="1.10.1740.10">
    <property type="match status" value="1"/>
</dbReference>
<keyword evidence="2" id="KW-0805">Transcription regulation</keyword>
<proteinExistence type="inferred from homology"/>
<comment type="similarity">
    <text evidence="1">Belongs to the sigma-70 factor family. ECF subfamily.</text>
</comment>
<dbReference type="Gene3D" id="1.10.10.10">
    <property type="entry name" value="Winged helix-like DNA-binding domain superfamily/Winged helix DNA-binding domain"/>
    <property type="match status" value="1"/>
</dbReference>
<dbReference type="PANTHER" id="PTHR43133:SF51">
    <property type="entry name" value="RNA POLYMERASE SIGMA FACTOR"/>
    <property type="match status" value="1"/>
</dbReference>
<feature type="compositionally biased region" description="Basic and acidic residues" evidence="5">
    <location>
        <begin position="97"/>
        <end position="107"/>
    </location>
</feature>
<organism evidence="8 9">
    <name type="scientific">Eiseniibacteriota bacterium</name>
    <dbReference type="NCBI Taxonomy" id="2212470"/>
    <lineage>
        <taxon>Bacteria</taxon>
        <taxon>Candidatus Eiseniibacteriota</taxon>
    </lineage>
</organism>
<reference evidence="8" key="2">
    <citation type="journal article" date="2021" name="Microbiome">
        <title>Successional dynamics and alternative stable states in a saline activated sludge microbial community over 9 years.</title>
        <authorList>
            <person name="Wang Y."/>
            <person name="Ye J."/>
            <person name="Ju F."/>
            <person name="Liu L."/>
            <person name="Boyd J.A."/>
            <person name="Deng Y."/>
            <person name="Parks D.H."/>
            <person name="Jiang X."/>
            <person name="Yin X."/>
            <person name="Woodcroft B.J."/>
            <person name="Tyson G.W."/>
            <person name="Hugenholtz P."/>
            <person name="Polz M.F."/>
            <person name="Zhang T."/>
        </authorList>
    </citation>
    <scope>NUCLEOTIDE SEQUENCE</scope>
    <source>
        <strain evidence="8">HKST-UBA01</strain>
    </source>
</reference>
<dbReference type="Pfam" id="PF04542">
    <property type="entry name" value="Sigma70_r2"/>
    <property type="match status" value="1"/>
</dbReference>
<dbReference type="SUPFAM" id="SSF88659">
    <property type="entry name" value="Sigma3 and sigma4 domains of RNA polymerase sigma factors"/>
    <property type="match status" value="1"/>
</dbReference>
<dbReference type="GO" id="GO:0006352">
    <property type="term" value="P:DNA-templated transcription initiation"/>
    <property type="evidence" value="ECO:0007669"/>
    <property type="project" value="InterPro"/>
</dbReference>
<dbReference type="SUPFAM" id="SSF88946">
    <property type="entry name" value="Sigma2 domain of RNA polymerase sigma factors"/>
    <property type="match status" value="1"/>
</dbReference>
<evidence type="ECO:0000256" key="3">
    <source>
        <dbReference type="ARBA" id="ARBA00023082"/>
    </source>
</evidence>
<dbReference type="InterPro" id="IPR013324">
    <property type="entry name" value="RNA_pol_sigma_r3/r4-like"/>
</dbReference>
<evidence type="ECO:0000313" key="9">
    <source>
        <dbReference type="Proteomes" id="UP000697710"/>
    </source>
</evidence>
<keyword evidence="4" id="KW-0804">Transcription</keyword>
<dbReference type="GO" id="GO:0003677">
    <property type="term" value="F:DNA binding"/>
    <property type="evidence" value="ECO:0007669"/>
    <property type="project" value="InterPro"/>
</dbReference>
<reference evidence="8" key="1">
    <citation type="submission" date="2020-04" db="EMBL/GenBank/DDBJ databases">
        <authorList>
            <person name="Zhang T."/>
        </authorList>
    </citation>
    <scope>NUCLEOTIDE SEQUENCE</scope>
    <source>
        <strain evidence="8">HKST-UBA01</strain>
    </source>
</reference>
<gene>
    <name evidence="8" type="ORF">KC729_05910</name>
</gene>
<sequence>MNASDAEIVERCLSGEEEAFRILVQRYERPVYGLIHRMVASDDDARDLTQESFVKVFRSLDQFDPTRNFSSWIFKIASNQTIDYLRKRRVQTISIHADPENDDRPEIQLEDSAPGPSGEYAETRRRERLGELVQRLPAHYRVAVELRYSQQRSYEEIAETLDLPLGTVKARLHRAHHQLRAWMEGTDLEEGGR</sequence>
<evidence type="ECO:0000256" key="5">
    <source>
        <dbReference type="SAM" id="MobiDB-lite"/>
    </source>
</evidence>
<dbReference type="PANTHER" id="PTHR43133">
    <property type="entry name" value="RNA POLYMERASE ECF-TYPE SIGMA FACTO"/>
    <property type="match status" value="1"/>
</dbReference>
<protein>
    <submittedName>
        <fullName evidence="8">Sigma-70 family RNA polymerase sigma factor</fullName>
    </submittedName>
</protein>
<dbReference type="InterPro" id="IPR014284">
    <property type="entry name" value="RNA_pol_sigma-70_dom"/>
</dbReference>
<feature type="domain" description="RNA polymerase sigma factor 70 region 4 type 2" evidence="7">
    <location>
        <begin position="127"/>
        <end position="175"/>
    </location>
</feature>
<dbReference type="InterPro" id="IPR007627">
    <property type="entry name" value="RNA_pol_sigma70_r2"/>
</dbReference>